<gene>
    <name evidence="3" type="ORF">LIER_38199</name>
</gene>
<dbReference type="AlphaFoldDB" id="A0AAV3Q0N0"/>
<dbReference type="PROSITE" id="PS00299">
    <property type="entry name" value="UBIQUITIN_1"/>
    <property type="match status" value="1"/>
</dbReference>
<feature type="domain" description="Ubiquitin-like" evidence="2">
    <location>
        <begin position="1"/>
        <end position="71"/>
    </location>
</feature>
<evidence type="ECO:0000313" key="4">
    <source>
        <dbReference type="Proteomes" id="UP001454036"/>
    </source>
</evidence>
<sequence length="290" mass="32349">MDVLFQPTRGRPFTIEVGFFDTVSEIKEKIQKEQCIPAPTQTLMFNGNILQDDLNIHDSEILDLSHIQLIVAPETDVNSNGLVIQDIQSSPTPSNKIRLIVKMPNRAKPSLELEMEAHDTVRRLKERIQETQGLPMNMLVLHINGNELRDPNKSLRDYALSYSSEVDLSIRGGDFSPMPPPNSSTGLRPSSTSSSGSSSDTNRSKKLRVTIVTKCGTKKIPLEVNPAENVAALRKELQKLSNHAQLDLPPEGYFFIYKQNVMDDDRSIRWHQVGQGDIIEIFNGSVTGGT</sequence>
<feature type="domain" description="Ubiquitin-like" evidence="2">
    <location>
        <begin position="207"/>
        <end position="288"/>
    </location>
</feature>
<dbReference type="CDD" id="cd17039">
    <property type="entry name" value="Ubl_ubiquitin_like"/>
    <property type="match status" value="3"/>
</dbReference>
<dbReference type="GO" id="GO:0003677">
    <property type="term" value="F:DNA binding"/>
    <property type="evidence" value="ECO:0007669"/>
    <property type="project" value="UniProtKB-KW"/>
</dbReference>
<dbReference type="GO" id="GO:0005829">
    <property type="term" value="C:cytosol"/>
    <property type="evidence" value="ECO:0007669"/>
    <property type="project" value="TreeGrafter"/>
</dbReference>
<evidence type="ECO:0000313" key="3">
    <source>
        <dbReference type="EMBL" id="GAA0156018.1"/>
    </source>
</evidence>
<organism evidence="3 4">
    <name type="scientific">Lithospermum erythrorhizon</name>
    <name type="common">Purple gromwell</name>
    <name type="synonym">Lithospermum officinale var. erythrorhizon</name>
    <dbReference type="NCBI Taxonomy" id="34254"/>
    <lineage>
        <taxon>Eukaryota</taxon>
        <taxon>Viridiplantae</taxon>
        <taxon>Streptophyta</taxon>
        <taxon>Embryophyta</taxon>
        <taxon>Tracheophyta</taxon>
        <taxon>Spermatophyta</taxon>
        <taxon>Magnoliopsida</taxon>
        <taxon>eudicotyledons</taxon>
        <taxon>Gunneridae</taxon>
        <taxon>Pentapetalae</taxon>
        <taxon>asterids</taxon>
        <taxon>lamiids</taxon>
        <taxon>Boraginales</taxon>
        <taxon>Boraginaceae</taxon>
        <taxon>Boraginoideae</taxon>
        <taxon>Lithospermeae</taxon>
        <taxon>Lithospermum</taxon>
    </lineage>
</organism>
<feature type="region of interest" description="Disordered" evidence="1">
    <location>
        <begin position="171"/>
        <end position="206"/>
    </location>
</feature>
<dbReference type="Gene3D" id="3.10.20.90">
    <property type="entry name" value="Phosphatidylinositol 3-kinase Catalytic Subunit, Chain A, domain 1"/>
    <property type="match status" value="3"/>
</dbReference>
<feature type="compositionally biased region" description="Low complexity" evidence="1">
    <location>
        <begin position="183"/>
        <end position="201"/>
    </location>
</feature>
<name>A0AAV3Q0N0_LITER</name>
<dbReference type="PANTHER" id="PTHR10621:SF38">
    <property type="entry name" value="UBIQUITIN DOMAIN-CONTAINING PROTEIN 7SL RNA1-RELATED"/>
    <property type="match status" value="1"/>
</dbReference>
<dbReference type="GO" id="GO:0043161">
    <property type="term" value="P:proteasome-mediated ubiquitin-dependent protein catabolic process"/>
    <property type="evidence" value="ECO:0007669"/>
    <property type="project" value="TreeGrafter"/>
</dbReference>
<reference evidence="3 4" key="1">
    <citation type="submission" date="2024-01" db="EMBL/GenBank/DDBJ databases">
        <title>The complete chloroplast genome sequence of Lithospermum erythrorhizon: insights into the phylogenetic relationship among Boraginaceae species and the maternal lineages of purple gromwells.</title>
        <authorList>
            <person name="Okada T."/>
            <person name="Watanabe K."/>
        </authorList>
    </citation>
    <scope>NUCLEOTIDE SEQUENCE [LARGE SCALE GENOMIC DNA]</scope>
</reference>
<dbReference type="Pfam" id="PF00240">
    <property type="entry name" value="ubiquitin"/>
    <property type="match status" value="3"/>
</dbReference>
<dbReference type="GO" id="GO:0005654">
    <property type="term" value="C:nucleoplasm"/>
    <property type="evidence" value="ECO:0007669"/>
    <property type="project" value="TreeGrafter"/>
</dbReference>
<accession>A0AAV3Q0N0</accession>
<protein>
    <submittedName>
        <fullName evidence="3">Damaged DNA-binding protein</fullName>
    </submittedName>
</protein>
<dbReference type="SUPFAM" id="SSF54236">
    <property type="entry name" value="Ubiquitin-like"/>
    <property type="match status" value="3"/>
</dbReference>
<evidence type="ECO:0000259" key="2">
    <source>
        <dbReference type="PROSITE" id="PS50053"/>
    </source>
</evidence>
<dbReference type="EMBL" id="BAABME010019090">
    <property type="protein sequence ID" value="GAA0156018.1"/>
    <property type="molecule type" value="Genomic_DNA"/>
</dbReference>
<dbReference type="InterPro" id="IPR019954">
    <property type="entry name" value="Ubiquitin_CS"/>
</dbReference>
<dbReference type="PROSITE" id="PS50053">
    <property type="entry name" value="UBIQUITIN_2"/>
    <property type="match status" value="3"/>
</dbReference>
<keyword evidence="3" id="KW-0238">DNA-binding</keyword>
<dbReference type="GO" id="GO:0070628">
    <property type="term" value="F:proteasome binding"/>
    <property type="evidence" value="ECO:0007669"/>
    <property type="project" value="TreeGrafter"/>
</dbReference>
<proteinExistence type="predicted"/>
<dbReference type="SMART" id="SM00213">
    <property type="entry name" value="UBQ"/>
    <property type="match status" value="3"/>
</dbReference>
<comment type="caution">
    <text evidence="3">The sequence shown here is derived from an EMBL/GenBank/DDBJ whole genome shotgun (WGS) entry which is preliminary data.</text>
</comment>
<dbReference type="Proteomes" id="UP001454036">
    <property type="component" value="Unassembled WGS sequence"/>
</dbReference>
<keyword evidence="4" id="KW-1185">Reference proteome</keyword>
<dbReference type="PANTHER" id="PTHR10621">
    <property type="entry name" value="UV EXCISION REPAIR PROTEIN RAD23"/>
    <property type="match status" value="1"/>
</dbReference>
<dbReference type="InterPro" id="IPR029071">
    <property type="entry name" value="Ubiquitin-like_domsf"/>
</dbReference>
<feature type="domain" description="Ubiquitin-like" evidence="2">
    <location>
        <begin position="97"/>
        <end position="171"/>
    </location>
</feature>
<evidence type="ECO:0000256" key="1">
    <source>
        <dbReference type="SAM" id="MobiDB-lite"/>
    </source>
</evidence>
<dbReference type="GO" id="GO:0031593">
    <property type="term" value="F:polyubiquitin modification-dependent protein binding"/>
    <property type="evidence" value="ECO:0007669"/>
    <property type="project" value="TreeGrafter"/>
</dbReference>
<dbReference type="GO" id="GO:0043130">
    <property type="term" value="F:ubiquitin binding"/>
    <property type="evidence" value="ECO:0007669"/>
    <property type="project" value="TreeGrafter"/>
</dbReference>
<dbReference type="InterPro" id="IPR000626">
    <property type="entry name" value="Ubiquitin-like_dom"/>
</dbReference>